<feature type="transmembrane region" description="Helical" evidence="2">
    <location>
        <begin position="409"/>
        <end position="430"/>
    </location>
</feature>
<dbReference type="EnsemblMetazoa" id="Aqu2.1.34764_001">
    <property type="protein sequence ID" value="Aqu2.1.34764_001"/>
    <property type="gene ID" value="Aqu2.1.34764"/>
</dbReference>
<feature type="transmembrane region" description="Helical" evidence="2">
    <location>
        <begin position="339"/>
        <end position="361"/>
    </location>
</feature>
<keyword evidence="2" id="KW-1133">Transmembrane helix</keyword>
<reference evidence="3" key="1">
    <citation type="submission" date="2017-05" db="UniProtKB">
        <authorList>
            <consortium name="EnsemblMetazoa"/>
        </authorList>
    </citation>
    <scope>IDENTIFICATION</scope>
</reference>
<feature type="transmembrane region" description="Helical" evidence="2">
    <location>
        <begin position="12"/>
        <end position="32"/>
    </location>
</feature>
<dbReference type="OrthoDB" id="8904098at2759"/>
<dbReference type="PANTHER" id="PTHR11654">
    <property type="entry name" value="OLIGOPEPTIDE TRANSPORTER-RELATED"/>
    <property type="match status" value="1"/>
</dbReference>
<feature type="transmembrane region" description="Helical" evidence="2">
    <location>
        <begin position="85"/>
        <end position="107"/>
    </location>
</feature>
<evidence type="ECO:0008006" key="4">
    <source>
        <dbReference type="Google" id="ProtNLM"/>
    </source>
</evidence>
<keyword evidence="1" id="KW-0571">Peptide transport</keyword>
<organism evidence="3">
    <name type="scientific">Amphimedon queenslandica</name>
    <name type="common">Sponge</name>
    <dbReference type="NCBI Taxonomy" id="400682"/>
    <lineage>
        <taxon>Eukaryota</taxon>
        <taxon>Metazoa</taxon>
        <taxon>Porifera</taxon>
        <taxon>Demospongiae</taxon>
        <taxon>Heteroscleromorpha</taxon>
        <taxon>Haplosclerida</taxon>
        <taxon>Niphatidae</taxon>
        <taxon>Amphimedon</taxon>
    </lineage>
</organism>
<dbReference type="AlphaFoldDB" id="A0A1X7V4M2"/>
<dbReference type="eggNOG" id="KOG1237">
    <property type="taxonomic scope" value="Eukaryota"/>
</dbReference>
<name>A0A1X7V4M2_AMPQE</name>
<keyword evidence="2" id="KW-0472">Membrane</keyword>
<feature type="transmembrane region" description="Helical" evidence="2">
    <location>
        <begin position="52"/>
        <end position="73"/>
    </location>
</feature>
<keyword evidence="2" id="KW-0812">Transmembrane</keyword>
<evidence type="ECO:0000256" key="2">
    <source>
        <dbReference type="SAM" id="Phobius"/>
    </source>
</evidence>
<feature type="transmembrane region" description="Helical" evidence="2">
    <location>
        <begin position="373"/>
        <end position="397"/>
    </location>
</feature>
<protein>
    <recommendedName>
        <fullName evidence="4">Major facilitator superfamily (MFS) profile domain-containing protein</fullName>
    </recommendedName>
</protein>
<dbReference type="InterPro" id="IPR036259">
    <property type="entry name" value="MFS_trans_sf"/>
</dbReference>
<feature type="transmembrane region" description="Helical" evidence="2">
    <location>
        <begin position="113"/>
        <end position="132"/>
    </location>
</feature>
<evidence type="ECO:0000313" key="3">
    <source>
        <dbReference type="EnsemblMetazoa" id="Aqu2.1.34764_001"/>
    </source>
</evidence>
<keyword evidence="1" id="KW-0813">Transport</keyword>
<evidence type="ECO:0000256" key="1">
    <source>
        <dbReference type="ARBA" id="ARBA00022856"/>
    </source>
</evidence>
<dbReference type="SUPFAM" id="SSF103473">
    <property type="entry name" value="MFS general substrate transporter"/>
    <property type="match status" value="1"/>
</dbReference>
<proteinExistence type="predicted"/>
<dbReference type="InParanoid" id="A0A1X7V4M2"/>
<feature type="transmembrane region" description="Helical" evidence="2">
    <location>
        <begin position="442"/>
        <end position="463"/>
    </location>
</feature>
<sequence>MAAIGIRWLRKWWSLFIISSSSAVLVLVWDYVMYLHDYSIRKFTLESLDGPFLYGMAALICIGFISFPLFGLLADVWIGRHNAILIGIVLCFLSWIVTGLGYISYFYYISEVFLMSIFIVMVLFEASGFAIFKANIVQYNIDQLIGAPADELHSVIYWHCGSVPLVGALSSLMKYMISKEYFELVTFIVSGVAVSIVLISHSFFKHKLDNVSLIKNPIKLIVRVLCYARKHKYPENRSALTYWEEEAPSRLDLGKEKYGGPFTEEEVEDVRTTFRVLPFFVATIAYAFNYHHGWKPPSHSSLVSYFALTDLGSMSCAFFLILMYLLLFRACFYKHIPSMLSRMSIGLLFMLTVSISRMFIIKFTVEPSHVYSILLLPQILEGISFAFIVPASLEFTIAQSPVHSRGVMVGIWYASWGVGYFFSSAVRFLFHCQNESLMCSKFYYHLTTVIIVFIILVVFVVMARHYKHRVRENEVNIVLIVDRHYQKYMEQEEKARH</sequence>
<dbReference type="GO" id="GO:0015833">
    <property type="term" value="P:peptide transport"/>
    <property type="evidence" value="ECO:0007669"/>
    <property type="project" value="UniProtKB-KW"/>
</dbReference>
<feature type="transmembrane region" description="Helical" evidence="2">
    <location>
        <begin position="181"/>
        <end position="204"/>
    </location>
</feature>
<accession>A0A1X7V4M2</accession>
<keyword evidence="1" id="KW-0653">Protein transport</keyword>
<feature type="transmembrane region" description="Helical" evidence="2">
    <location>
        <begin position="302"/>
        <end position="327"/>
    </location>
</feature>
<dbReference type="Gene3D" id="1.20.1250.20">
    <property type="entry name" value="MFS general substrate transporter like domains"/>
    <property type="match status" value="1"/>
</dbReference>